<dbReference type="GO" id="GO:0030246">
    <property type="term" value="F:carbohydrate binding"/>
    <property type="evidence" value="ECO:0007669"/>
    <property type="project" value="InterPro"/>
</dbReference>
<feature type="domain" description="Endo-1,3(4)-beta-glucanase 1 carbohydrate binding" evidence="2">
    <location>
        <begin position="25"/>
        <end position="72"/>
    </location>
</feature>
<dbReference type="EMBL" id="JAUEPN010000001">
    <property type="protein sequence ID" value="KAK3300660.1"/>
    <property type="molecule type" value="Genomic_DNA"/>
</dbReference>
<evidence type="ECO:0000313" key="3">
    <source>
        <dbReference type="EMBL" id="KAK3300660.1"/>
    </source>
</evidence>
<reference evidence="3" key="1">
    <citation type="journal article" date="2023" name="Mol. Phylogenet. Evol.">
        <title>Genome-scale phylogeny and comparative genomics of the fungal order Sordariales.</title>
        <authorList>
            <person name="Hensen N."/>
            <person name="Bonometti L."/>
            <person name="Westerberg I."/>
            <person name="Brannstrom I.O."/>
            <person name="Guillou S."/>
            <person name="Cros-Aarteil S."/>
            <person name="Calhoun S."/>
            <person name="Haridas S."/>
            <person name="Kuo A."/>
            <person name="Mondo S."/>
            <person name="Pangilinan J."/>
            <person name="Riley R."/>
            <person name="LaButti K."/>
            <person name="Andreopoulos B."/>
            <person name="Lipzen A."/>
            <person name="Chen C."/>
            <person name="Yan M."/>
            <person name="Daum C."/>
            <person name="Ng V."/>
            <person name="Clum A."/>
            <person name="Steindorff A."/>
            <person name="Ohm R.A."/>
            <person name="Martin F."/>
            <person name="Silar P."/>
            <person name="Natvig D.O."/>
            <person name="Lalanne C."/>
            <person name="Gautier V."/>
            <person name="Ament-Velasquez S.L."/>
            <person name="Kruys A."/>
            <person name="Hutchinson M.I."/>
            <person name="Powell A.J."/>
            <person name="Barry K."/>
            <person name="Miller A.N."/>
            <person name="Grigoriev I.V."/>
            <person name="Debuchy R."/>
            <person name="Gladieux P."/>
            <person name="Hiltunen Thoren M."/>
            <person name="Johannesson H."/>
        </authorList>
    </citation>
    <scope>NUCLEOTIDE SEQUENCE</scope>
    <source>
        <strain evidence="3">CBS 168.71</strain>
    </source>
</reference>
<dbReference type="AlphaFoldDB" id="A0AAE0HQ78"/>
<comment type="caution">
    <text evidence="3">The sequence shown here is derived from an EMBL/GenBank/DDBJ whole genome shotgun (WGS) entry which is preliminary data.</text>
</comment>
<gene>
    <name evidence="3" type="ORF">B0H64DRAFT_381411</name>
</gene>
<proteinExistence type="predicted"/>
<evidence type="ECO:0000313" key="4">
    <source>
        <dbReference type="Proteomes" id="UP001278766"/>
    </source>
</evidence>
<keyword evidence="4" id="KW-1185">Reference proteome</keyword>
<organism evidence="3 4">
    <name type="scientific">Chaetomium fimeti</name>
    <dbReference type="NCBI Taxonomy" id="1854472"/>
    <lineage>
        <taxon>Eukaryota</taxon>
        <taxon>Fungi</taxon>
        <taxon>Dikarya</taxon>
        <taxon>Ascomycota</taxon>
        <taxon>Pezizomycotina</taxon>
        <taxon>Sordariomycetes</taxon>
        <taxon>Sordariomycetidae</taxon>
        <taxon>Sordariales</taxon>
        <taxon>Chaetomiaceae</taxon>
        <taxon>Chaetomium</taxon>
    </lineage>
</organism>
<name>A0AAE0HQ78_9PEZI</name>
<reference evidence="3" key="2">
    <citation type="submission" date="2023-06" db="EMBL/GenBank/DDBJ databases">
        <authorList>
            <consortium name="Lawrence Berkeley National Laboratory"/>
            <person name="Haridas S."/>
            <person name="Hensen N."/>
            <person name="Bonometti L."/>
            <person name="Westerberg I."/>
            <person name="Brannstrom I.O."/>
            <person name="Guillou S."/>
            <person name="Cros-Aarteil S."/>
            <person name="Calhoun S."/>
            <person name="Kuo A."/>
            <person name="Mondo S."/>
            <person name="Pangilinan J."/>
            <person name="Riley R."/>
            <person name="Labutti K."/>
            <person name="Andreopoulos B."/>
            <person name="Lipzen A."/>
            <person name="Chen C."/>
            <person name="Yanf M."/>
            <person name="Daum C."/>
            <person name="Ng V."/>
            <person name="Clum A."/>
            <person name="Steindorff A."/>
            <person name="Ohm R."/>
            <person name="Martin F."/>
            <person name="Silar P."/>
            <person name="Natvig D."/>
            <person name="Lalanne C."/>
            <person name="Gautier V."/>
            <person name="Ament-Velasquez S.L."/>
            <person name="Kruys A."/>
            <person name="Hutchinson M.I."/>
            <person name="Powell A.J."/>
            <person name="Barry K."/>
            <person name="Miller A.N."/>
            <person name="Grigoriev I.V."/>
            <person name="Debuchy R."/>
            <person name="Gladieux P."/>
            <person name="Thoren M.H."/>
            <person name="Johannesson H."/>
        </authorList>
    </citation>
    <scope>NUCLEOTIDE SEQUENCE</scope>
    <source>
        <strain evidence="3">CBS 168.71</strain>
    </source>
</reference>
<feature type="chain" id="PRO_5041944560" description="Endo-1,3(4)-beta-glucanase 1 carbohydrate binding domain-containing protein" evidence="1">
    <location>
        <begin position="18"/>
        <end position="246"/>
    </location>
</feature>
<dbReference type="InterPro" id="IPR018909">
    <property type="entry name" value="Eng1_septum"/>
</dbReference>
<dbReference type="Pfam" id="PF10645">
    <property type="entry name" value="Carb_bind"/>
    <property type="match status" value="1"/>
</dbReference>
<dbReference type="RefSeq" id="XP_062664174.1">
    <property type="nucleotide sequence ID" value="XM_062802804.1"/>
</dbReference>
<dbReference type="GeneID" id="87839752"/>
<evidence type="ECO:0000259" key="2">
    <source>
        <dbReference type="Pfam" id="PF10645"/>
    </source>
</evidence>
<protein>
    <recommendedName>
        <fullName evidence="2">Endo-1,3(4)-beta-glucanase 1 carbohydrate binding domain-containing protein</fullName>
    </recommendedName>
</protein>
<sequence>MTLASLLILCAVGLVRGQSEQLEFCGSAPYYASEYTCYDNHTLCPRLYGQPTLPCSGACYSPDMYQCRDGQLGLLPVHDATGTPFQLQVHSSNPALNNRLAEVCSLQFHVGEDAETCVYCFNAPPQFVCSAYRNETVLLPSGAMSVDVPGSQYWFVDPMTSRLRTTVGGKGGGEGIEHAGKGVTIYQEGYFSYDGTSHWLACKEAGESQKYGIFAPTGNPNQNDCEKIKLVAMVDTEPGKGAYSYT</sequence>
<evidence type="ECO:0000256" key="1">
    <source>
        <dbReference type="SAM" id="SignalP"/>
    </source>
</evidence>
<feature type="signal peptide" evidence="1">
    <location>
        <begin position="1"/>
        <end position="17"/>
    </location>
</feature>
<dbReference type="Proteomes" id="UP001278766">
    <property type="component" value="Unassembled WGS sequence"/>
</dbReference>
<keyword evidence="1" id="KW-0732">Signal</keyword>
<accession>A0AAE0HQ78</accession>